<name>A0A1I3UXP4_9BACL</name>
<organism evidence="2 3">
    <name type="scientific">Thermoflavimicrobium dichotomicum</name>
    <dbReference type="NCBI Taxonomy" id="46223"/>
    <lineage>
        <taxon>Bacteria</taxon>
        <taxon>Bacillati</taxon>
        <taxon>Bacillota</taxon>
        <taxon>Bacilli</taxon>
        <taxon>Bacillales</taxon>
        <taxon>Thermoactinomycetaceae</taxon>
        <taxon>Thermoflavimicrobium</taxon>
    </lineage>
</organism>
<dbReference type="InterPro" id="IPR036388">
    <property type="entry name" value="WH-like_DNA-bd_sf"/>
</dbReference>
<evidence type="ECO:0000313" key="2">
    <source>
        <dbReference type="EMBL" id="SFJ87670.1"/>
    </source>
</evidence>
<dbReference type="InterPro" id="IPR005149">
    <property type="entry name" value="Tscrpt_reg_PadR_N"/>
</dbReference>
<dbReference type="Gene3D" id="1.10.10.10">
    <property type="entry name" value="Winged helix-like DNA-binding domain superfamily/Winged helix DNA-binding domain"/>
    <property type="match status" value="1"/>
</dbReference>
<dbReference type="SUPFAM" id="SSF46785">
    <property type="entry name" value="Winged helix' DNA-binding domain"/>
    <property type="match status" value="1"/>
</dbReference>
<sequence>MIEDIETFTGVRLGPGTLYGAIARLEKNELIEPVETSDRRRPYRLTPAGKKFLEESLVQLEKITKTGFQRLAIL</sequence>
<dbReference type="STRING" id="46223.SAMN05421852_12923"/>
<dbReference type="Proteomes" id="UP000199545">
    <property type="component" value="Unassembled WGS sequence"/>
</dbReference>
<feature type="domain" description="Transcription regulator PadR N-terminal" evidence="1">
    <location>
        <begin position="2"/>
        <end position="55"/>
    </location>
</feature>
<dbReference type="EMBL" id="FORR01000029">
    <property type="protein sequence ID" value="SFJ87670.1"/>
    <property type="molecule type" value="Genomic_DNA"/>
</dbReference>
<dbReference type="Pfam" id="PF03551">
    <property type="entry name" value="PadR"/>
    <property type="match status" value="1"/>
</dbReference>
<evidence type="ECO:0000313" key="3">
    <source>
        <dbReference type="Proteomes" id="UP000199545"/>
    </source>
</evidence>
<keyword evidence="3" id="KW-1185">Reference proteome</keyword>
<reference evidence="2 3" key="1">
    <citation type="submission" date="2016-10" db="EMBL/GenBank/DDBJ databases">
        <authorList>
            <person name="de Groot N.N."/>
        </authorList>
    </citation>
    <scope>NUCLEOTIDE SEQUENCE [LARGE SCALE GENOMIC DNA]</scope>
    <source>
        <strain evidence="2 3">DSM 44778</strain>
    </source>
</reference>
<protein>
    <submittedName>
        <fullName evidence="2">Transcriptional regulator PadR-like family protein</fullName>
    </submittedName>
</protein>
<proteinExistence type="predicted"/>
<gene>
    <name evidence="2" type="ORF">SAMN05421852_12923</name>
</gene>
<accession>A0A1I3UXP4</accession>
<evidence type="ECO:0000259" key="1">
    <source>
        <dbReference type="Pfam" id="PF03551"/>
    </source>
</evidence>
<dbReference type="InterPro" id="IPR036390">
    <property type="entry name" value="WH_DNA-bd_sf"/>
</dbReference>
<dbReference type="AlphaFoldDB" id="A0A1I3UXP4"/>